<dbReference type="PANTHER" id="PTHR33507">
    <property type="entry name" value="INNER MEMBRANE PROTEIN YBBJ"/>
    <property type="match status" value="1"/>
</dbReference>
<evidence type="ECO:0000313" key="9">
    <source>
        <dbReference type="EMBL" id="MBU5675670.1"/>
    </source>
</evidence>
<feature type="transmembrane region" description="Helical" evidence="4">
    <location>
        <begin position="274"/>
        <end position="292"/>
    </location>
</feature>
<dbReference type="CDD" id="cd07021">
    <property type="entry name" value="Clp_protease_NfeD_like"/>
    <property type="match status" value="1"/>
</dbReference>
<feature type="signal peptide" evidence="5">
    <location>
        <begin position="1"/>
        <end position="24"/>
    </location>
</feature>
<keyword evidence="5" id="KW-0732">Signal</keyword>
<evidence type="ECO:0000259" key="8">
    <source>
        <dbReference type="Pfam" id="PF25145"/>
    </source>
</evidence>
<feature type="domain" description="NfeD-like C-terminal" evidence="6">
    <location>
        <begin position="375"/>
        <end position="429"/>
    </location>
</feature>
<organism evidence="9 10">
    <name type="scientific">Alkaliphilus flagellatus</name>
    <dbReference type="NCBI Taxonomy" id="2841507"/>
    <lineage>
        <taxon>Bacteria</taxon>
        <taxon>Bacillati</taxon>
        <taxon>Bacillota</taxon>
        <taxon>Clostridia</taxon>
        <taxon>Peptostreptococcales</taxon>
        <taxon>Natronincolaceae</taxon>
        <taxon>Alkaliphilus</taxon>
    </lineage>
</organism>
<feature type="domain" description="NfeD integral membrane" evidence="7">
    <location>
        <begin position="229"/>
        <end position="344"/>
    </location>
</feature>
<keyword evidence="1 4" id="KW-0812">Transmembrane</keyword>
<dbReference type="Proteomes" id="UP000779508">
    <property type="component" value="Unassembled WGS sequence"/>
</dbReference>
<evidence type="ECO:0000313" key="10">
    <source>
        <dbReference type="Proteomes" id="UP000779508"/>
    </source>
</evidence>
<evidence type="ECO:0000256" key="3">
    <source>
        <dbReference type="ARBA" id="ARBA00023136"/>
    </source>
</evidence>
<feature type="transmembrane region" description="Helical" evidence="4">
    <location>
        <begin position="299"/>
        <end position="318"/>
    </location>
</feature>
<dbReference type="InterPro" id="IPR056739">
    <property type="entry name" value="NfeD_membrane"/>
</dbReference>
<feature type="domain" description="NfeD1b N-terminal" evidence="8">
    <location>
        <begin position="30"/>
        <end position="210"/>
    </location>
</feature>
<dbReference type="EMBL" id="JAHLQK010000001">
    <property type="protein sequence ID" value="MBU5675670.1"/>
    <property type="molecule type" value="Genomic_DNA"/>
</dbReference>
<evidence type="ECO:0000256" key="1">
    <source>
        <dbReference type="ARBA" id="ARBA00022692"/>
    </source>
</evidence>
<name>A0ABS6FZJ3_9FIRM</name>
<sequence length="431" mass="46282">MTRKKICCLGILIFTLLFSIVANANVNGENVYVIPIRGEITPAVYQYVEHNLSIIEKDPRAVAVIFEIDTYGGRIDSAEKISQLILNTSIPTISFVNTKAESAGVLLTISSDTIAMAPSSTIGSAETIPNTEKILSTWVSILRSVAQEKGREEDIVAAMADQSIAIPGIIERGRLLNLTTLEAKSLGFTDIVASDYDQILSSLSLPYSNIIMAETTNSIHLANFASNVYIAPLLLAAGFIGLLVEIFMPGFGIGGTVSLISFALYFGGNILAGNTSLITAVIFLVGILLLGIEAFIPGFGVAGVGGIVCVAISIFLASSSVTTAMISIFVSLILTIVVLVLIFKYAPRNKHFSRIVLNTKLDKEKGYTSFVDYSKYIGQTGIVTTPLRPSGTISIDEELLDVISEGQFIEKEELVKISRIEGSRIVVQKIN</sequence>
<keyword evidence="3 4" id="KW-0472">Membrane</keyword>
<accession>A0ABS6FZJ3</accession>
<dbReference type="Pfam" id="PF24961">
    <property type="entry name" value="NfeD_membrane"/>
    <property type="match status" value="1"/>
</dbReference>
<dbReference type="InterPro" id="IPR052165">
    <property type="entry name" value="Membrane_assoc_protease"/>
</dbReference>
<evidence type="ECO:0000259" key="6">
    <source>
        <dbReference type="Pfam" id="PF01957"/>
    </source>
</evidence>
<gene>
    <name evidence="9" type="ORF">KQI88_04505</name>
</gene>
<dbReference type="Pfam" id="PF01957">
    <property type="entry name" value="NfeD"/>
    <property type="match status" value="1"/>
</dbReference>
<dbReference type="InterPro" id="IPR056738">
    <property type="entry name" value="NfeD1b_N"/>
</dbReference>
<evidence type="ECO:0000259" key="7">
    <source>
        <dbReference type="Pfam" id="PF24961"/>
    </source>
</evidence>
<evidence type="ECO:0000256" key="4">
    <source>
        <dbReference type="SAM" id="Phobius"/>
    </source>
</evidence>
<feature type="chain" id="PRO_5045914409" evidence="5">
    <location>
        <begin position="25"/>
        <end position="431"/>
    </location>
</feature>
<dbReference type="InterPro" id="IPR002810">
    <property type="entry name" value="NfeD-like_C"/>
</dbReference>
<protein>
    <submittedName>
        <fullName evidence="9">Nodulation protein NfeD</fullName>
    </submittedName>
</protein>
<dbReference type="Pfam" id="PF25145">
    <property type="entry name" value="NfeD1b_N"/>
    <property type="match status" value="1"/>
</dbReference>
<evidence type="ECO:0000256" key="2">
    <source>
        <dbReference type="ARBA" id="ARBA00022989"/>
    </source>
</evidence>
<dbReference type="RefSeq" id="WP_216415131.1">
    <property type="nucleotide sequence ID" value="NZ_JAHLQK010000001.1"/>
</dbReference>
<keyword evidence="10" id="KW-1185">Reference proteome</keyword>
<reference evidence="9 10" key="1">
    <citation type="submission" date="2021-06" db="EMBL/GenBank/DDBJ databases">
        <authorList>
            <person name="Sun Q."/>
            <person name="Li D."/>
        </authorList>
    </citation>
    <scope>NUCLEOTIDE SEQUENCE [LARGE SCALE GENOMIC DNA]</scope>
    <source>
        <strain evidence="9 10">MSJ-5</strain>
    </source>
</reference>
<evidence type="ECO:0000256" key="5">
    <source>
        <dbReference type="SAM" id="SignalP"/>
    </source>
</evidence>
<feature type="transmembrane region" description="Helical" evidence="4">
    <location>
        <begin position="224"/>
        <end position="244"/>
    </location>
</feature>
<feature type="transmembrane region" description="Helical" evidence="4">
    <location>
        <begin position="324"/>
        <end position="346"/>
    </location>
</feature>
<comment type="caution">
    <text evidence="9">The sequence shown here is derived from an EMBL/GenBank/DDBJ whole genome shotgun (WGS) entry which is preliminary data.</text>
</comment>
<keyword evidence="2 4" id="KW-1133">Transmembrane helix</keyword>
<dbReference type="PANTHER" id="PTHR33507:SF3">
    <property type="entry name" value="INNER MEMBRANE PROTEIN YBBJ"/>
    <property type="match status" value="1"/>
</dbReference>
<proteinExistence type="predicted"/>